<evidence type="ECO:0000313" key="1">
    <source>
        <dbReference type="EMBL" id="WDI05066.1"/>
    </source>
</evidence>
<protein>
    <submittedName>
        <fullName evidence="1">Uncharacterized protein</fullName>
    </submittedName>
</protein>
<dbReference type="Proteomes" id="UP001221519">
    <property type="component" value="Plasmid unnamed1"/>
</dbReference>
<geneLocation type="plasmid" evidence="1 2">
    <name>unnamed1</name>
</geneLocation>
<organism evidence="1 2">
    <name type="scientific">Paenibacillus urinalis</name>
    <dbReference type="NCBI Taxonomy" id="521520"/>
    <lineage>
        <taxon>Bacteria</taxon>
        <taxon>Bacillati</taxon>
        <taxon>Bacillota</taxon>
        <taxon>Bacilli</taxon>
        <taxon>Bacillales</taxon>
        <taxon>Paenibacillaceae</taxon>
        <taxon>Paenibacillus</taxon>
    </lineage>
</organism>
<gene>
    <name evidence="1" type="ORF">PUW25_26210</name>
</gene>
<evidence type="ECO:0000313" key="2">
    <source>
        <dbReference type="Proteomes" id="UP001221519"/>
    </source>
</evidence>
<dbReference type="RefSeq" id="WP_274338674.1">
    <property type="nucleotide sequence ID" value="NZ_CP118109.1"/>
</dbReference>
<proteinExistence type="predicted"/>
<accession>A0ABY7XJV3</accession>
<name>A0ABY7XJV3_9BACL</name>
<keyword evidence="2" id="KW-1185">Reference proteome</keyword>
<keyword evidence="1" id="KW-0614">Plasmid</keyword>
<dbReference type="EMBL" id="CP118109">
    <property type="protein sequence ID" value="WDI05066.1"/>
    <property type="molecule type" value="Genomic_DNA"/>
</dbReference>
<sequence length="62" mass="7458">MAHENAIRCLEERISVYRRMRDRHMRTSYNINARIREMESSVCVLKAAQSRQEKFEKASQNQ</sequence>
<reference evidence="1 2" key="1">
    <citation type="submission" date="2023-02" db="EMBL/GenBank/DDBJ databases">
        <title>Pathogen: clinical or host-associated sample.</title>
        <authorList>
            <person name="Hergert J."/>
            <person name="Casey R."/>
            <person name="Wagner J."/>
            <person name="Young E.L."/>
            <person name="Oakeson K.F."/>
        </authorList>
    </citation>
    <scope>NUCLEOTIDE SEQUENCE [LARGE SCALE GENOMIC DNA]</scope>
    <source>
        <strain evidence="1 2">2022CK-00829</strain>
        <plasmid evidence="1 2">unnamed1</plasmid>
    </source>
</reference>